<evidence type="ECO:0000256" key="4">
    <source>
        <dbReference type="ARBA" id="ARBA00023163"/>
    </source>
</evidence>
<dbReference type="SUPFAM" id="SSF118290">
    <property type="entry name" value="WRKY DNA-binding domain"/>
    <property type="match status" value="1"/>
</dbReference>
<evidence type="ECO:0000256" key="3">
    <source>
        <dbReference type="ARBA" id="ARBA00023125"/>
    </source>
</evidence>
<dbReference type="GO" id="GO:0010193">
    <property type="term" value="P:response to ozone"/>
    <property type="evidence" value="ECO:0007669"/>
    <property type="project" value="UniProtKB-ARBA"/>
</dbReference>
<protein>
    <submittedName>
        <fullName evidence="10">Putative WRKY domain-containing protein</fullName>
    </submittedName>
    <submittedName>
        <fullName evidence="9">Transcription factor WRKY family</fullName>
    </submittedName>
</protein>
<keyword evidence="3" id="KW-0238">DNA-binding</keyword>
<dbReference type="OrthoDB" id="1888929at2759"/>
<dbReference type="PROSITE" id="PS50811">
    <property type="entry name" value="WRKY"/>
    <property type="match status" value="1"/>
</dbReference>
<evidence type="ECO:0000256" key="7">
    <source>
        <dbReference type="SAM" id="MobiDB-lite"/>
    </source>
</evidence>
<gene>
    <name evidence="10" type="ORF">HannXRQ_Chr03g0085211</name>
    <name evidence="9" type="ORF">HanXRQr2_Chr03g0129111</name>
</gene>
<dbReference type="GO" id="GO:0005634">
    <property type="term" value="C:nucleus"/>
    <property type="evidence" value="ECO:0000318"/>
    <property type="project" value="GO_Central"/>
</dbReference>
<comment type="subcellular location">
    <subcellularLocation>
        <location evidence="1">Nucleus</location>
    </subcellularLocation>
</comment>
<evidence type="ECO:0000256" key="2">
    <source>
        <dbReference type="ARBA" id="ARBA00023015"/>
    </source>
</evidence>
<feature type="region of interest" description="Disordered" evidence="7">
    <location>
        <begin position="168"/>
        <end position="195"/>
    </location>
</feature>
<dbReference type="Gramene" id="mRNA:HanXRQr2_Chr03g0129111">
    <property type="protein sequence ID" value="mRNA:HanXRQr2_Chr03g0129111"/>
    <property type="gene ID" value="HanXRQr2_Chr03g0129111"/>
</dbReference>
<evidence type="ECO:0000256" key="6">
    <source>
        <dbReference type="ARBA" id="ARBA00060850"/>
    </source>
</evidence>
<dbReference type="FunFam" id="2.20.25.80:FF:000009">
    <property type="entry name" value="WRKY transcription factor 53"/>
    <property type="match status" value="1"/>
</dbReference>
<dbReference type="PANTHER" id="PTHR32096">
    <property type="entry name" value="WRKY TRANSCRIPTION FACTOR 30-RELATED-RELATED"/>
    <property type="match status" value="1"/>
</dbReference>
<evidence type="ECO:0000256" key="1">
    <source>
        <dbReference type="ARBA" id="ARBA00004123"/>
    </source>
</evidence>
<dbReference type="AlphaFoldDB" id="A0A251VAL9"/>
<name>A0A251VAL9_HELAN</name>
<dbReference type="GO" id="GO:0003700">
    <property type="term" value="F:DNA-binding transcription factor activity"/>
    <property type="evidence" value="ECO:0000318"/>
    <property type="project" value="GO_Central"/>
</dbReference>
<reference evidence="9" key="3">
    <citation type="submission" date="2020-06" db="EMBL/GenBank/DDBJ databases">
        <title>Helianthus annuus Genome sequencing and assembly Release 2.</title>
        <authorList>
            <person name="Gouzy J."/>
            <person name="Langlade N."/>
            <person name="Munos S."/>
        </authorList>
    </citation>
    <scope>NUCLEOTIDE SEQUENCE</scope>
    <source>
        <tissue evidence="9">Leaves</tissue>
    </source>
</reference>
<dbReference type="InterPro" id="IPR036576">
    <property type="entry name" value="WRKY_dom_sf"/>
</dbReference>
<dbReference type="SMART" id="SM00774">
    <property type="entry name" value="WRKY"/>
    <property type="match status" value="1"/>
</dbReference>
<evidence type="ECO:0000313" key="10">
    <source>
        <dbReference type="EMBL" id="OTG32309.1"/>
    </source>
</evidence>
<dbReference type="InParanoid" id="A0A251VAL9"/>
<evidence type="ECO:0000313" key="11">
    <source>
        <dbReference type="Proteomes" id="UP000215914"/>
    </source>
</evidence>
<dbReference type="InterPro" id="IPR003657">
    <property type="entry name" value="WRKY_dom"/>
</dbReference>
<evidence type="ECO:0000259" key="8">
    <source>
        <dbReference type="PROSITE" id="PS50811"/>
    </source>
</evidence>
<dbReference type="GO" id="GO:0009751">
    <property type="term" value="P:response to salicylic acid"/>
    <property type="evidence" value="ECO:0007669"/>
    <property type="project" value="UniProtKB-ARBA"/>
</dbReference>
<dbReference type="GO" id="GO:0042542">
    <property type="term" value="P:response to hydrogen peroxide"/>
    <property type="evidence" value="ECO:0007669"/>
    <property type="project" value="UniProtKB-ARBA"/>
</dbReference>
<sequence>MDTSACIINELIQGKEFAMHLKSILSSESSSETKHVLIHQIISSYDRALLMVNQGEMPESSVSLDESPHSRDFNQPFDNQQEDNDVSKKRKAMPTWRNQIRISTENGLEGNTDDGYSWRKYGQKDILGSKFPRSYYRCTYRYIHHCMARKQVQRTNEDPTVFEITYKGQHSCNPTTTPPVAPPHSPEKHDPTEQNNHQLPLARVGTSESDITVPTFSFPSASFGSIENYQQSHLLTDHNDLQPYSSSFISPATSGSNYLTECGSYFQHHDHDSNMSGRITATSTTDSPFVDPQDLSQSFPFNNSGYFM</sequence>
<dbReference type="EMBL" id="CM007892">
    <property type="protein sequence ID" value="OTG32309.1"/>
    <property type="molecule type" value="Genomic_DNA"/>
</dbReference>
<organism evidence="10 11">
    <name type="scientific">Helianthus annuus</name>
    <name type="common">Common sunflower</name>
    <dbReference type="NCBI Taxonomy" id="4232"/>
    <lineage>
        <taxon>Eukaryota</taxon>
        <taxon>Viridiplantae</taxon>
        <taxon>Streptophyta</taxon>
        <taxon>Embryophyta</taxon>
        <taxon>Tracheophyta</taxon>
        <taxon>Spermatophyta</taxon>
        <taxon>Magnoliopsida</taxon>
        <taxon>eudicotyledons</taxon>
        <taxon>Gunneridae</taxon>
        <taxon>Pentapetalae</taxon>
        <taxon>asterids</taxon>
        <taxon>campanulids</taxon>
        <taxon>Asterales</taxon>
        <taxon>Asteraceae</taxon>
        <taxon>Asteroideae</taxon>
        <taxon>Heliantheae alliance</taxon>
        <taxon>Heliantheae</taxon>
        <taxon>Helianthus</taxon>
    </lineage>
</organism>
<keyword evidence="4" id="KW-0804">Transcription</keyword>
<comment type="similarity">
    <text evidence="6">Belongs to the WRKY group III family.</text>
</comment>
<dbReference type="Gene3D" id="2.20.25.80">
    <property type="entry name" value="WRKY domain"/>
    <property type="match status" value="1"/>
</dbReference>
<dbReference type="GO" id="GO:0010150">
    <property type="term" value="P:leaf senescence"/>
    <property type="evidence" value="ECO:0007669"/>
    <property type="project" value="UniProtKB-ARBA"/>
</dbReference>
<dbReference type="Proteomes" id="UP000215914">
    <property type="component" value="Chromosome 3"/>
</dbReference>
<keyword evidence="11" id="KW-1185">Reference proteome</keyword>
<feature type="region of interest" description="Disordered" evidence="7">
    <location>
        <begin position="57"/>
        <end position="102"/>
    </location>
</feature>
<dbReference type="SMR" id="A0A251VAL9"/>
<reference evidence="9 11" key="1">
    <citation type="journal article" date="2017" name="Nature">
        <title>The sunflower genome provides insights into oil metabolism, flowering and Asterid evolution.</title>
        <authorList>
            <person name="Badouin H."/>
            <person name="Gouzy J."/>
            <person name="Grassa C.J."/>
            <person name="Murat F."/>
            <person name="Staton S.E."/>
            <person name="Cottret L."/>
            <person name="Lelandais-Briere C."/>
            <person name="Owens G.L."/>
            <person name="Carrere S."/>
            <person name="Mayjonade B."/>
            <person name="Legrand L."/>
            <person name="Gill N."/>
            <person name="Kane N.C."/>
            <person name="Bowers J.E."/>
            <person name="Hubner S."/>
            <person name="Bellec A."/>
            <person name="Berard A."/>
            <person name="Berges H."/>
            <person name="Blanchet N."/>
            <person name="Boniface M.C."/>
            <person name="Brunel D."/>
            <person name="Catrice O."/>
            <person name="Chaidir N."/>
            <person name="Claudel C."/>
            <person name="Donnadieu C."/>
            <person name="Faraut T."/>
            <person name="Fievet G."/>
            <person name="Helmstetter N."/>
            <person name="King M."/>
            <person name="Knapp S.J."/>
            <person name="Lai Z."/>
            <person name="Le Paslier M.C."/>
            <person name="Lippi Y."/>
            <person name="Lorenzon L."/>
            <person name="Mandel J.R."/>
            <person name="Marage G."/>
            <person name="Marchand G."/>
            <person name="Marquand E."/>
            <person name="Bret-Mestries E."/>
            <person name="Morien E."/>
            <person name="Nambeesan S."/>
            <person name="Nguyen T."/>
            <person name="Pegot-Espagnet P."/>
            <person name="Pouilly N."/>
            <person name="Raftis F."/>
            <person name="Sallet E."/>
            <person name="Schiex T."/>
            <person name="Thomas J."/>
            <person name="Vandecasteele C."/>
            <person name="Vares D."/>
            <person name="Vear F."/>
            <person name="Vautrin S."/>
            <person name="Crespi M."/>
            <person name="Mangin B."/>
            <person name="Burke J.M."/>
            <person name="Salse J."/>
            <person name="Munos S."/>
            <person name="Vincourt P."/>
            <person name="Rieseberg L.H."/>
            <person name="Langlade N.B."/>
        </authorList>
    </citation>
    <scope>NUCLEOTIDE SEQUENCE [LARGE SCALE GENOMIC DNA]</scope>
    <source>
        <strain evidence="11">cv. SF193</strain>
        <tissue evidence="9">Leaves</tissue>
    </source>
</reference>
<accession>A0A251VAL9</accession>
<dbReference type="GO" id="GO:0000976">
    <property type="term" value="F:transcription cis-regulatory region binding"/>
    <property type="evidence" value="ECO:0000318"/>
    <property type="project" value="GO_Central"/>
</dbReference>
<dbReference type="Pfam" id="PF03106">
    <property type="entry name" value="WRKY"/>
    <property type="match status" value="1"/>
</dbReference>
<reference evidence="10" key="2">
    <citation type="submission" date="2017-02" db="EMBL/GenBank/DDBJ databases">
        <title>Sunflower complete genome.</title>
        <authorList>
            <person name="Langlade N."/>
            <person name="Munos S."/>
        </authorList>
    </citation>
    <scope>NUCLEOTIDE SEQUENCE [LARGE SCALE GENOMIC DNA]</scope>
    <source>
        <tissue evidence="10">Leaves</tissue>
    </source>
</reference>
<keyword evidence="2" id="KW-0805">Transcription regulation</keyword>
<dbReference type="FunCoup" id="A0A251VAL9">
    <property type="interactions" value="330"/>
</dbReference>
<dbReference type="STRING" id="4232.A0A251VAL9"/>
<dbReference type="OMA" id="WRNQIRI"/>
<evidence type="ECO:0000256" key="5">
    <source>
        <dbReference type="ARBA" id="ARBA00023242"/>
    </source>
</evidence>
<keyword evidence="5" id="KW-0539">Nucleus</keyword>
<dbReference type="EMBL" id="MNCJ02000318">
    <property type="protein sequence ID" value="KAF5815970.1"/>
    <property type="molecule type" value="Genomic_DNA"/>
</dbReference>
<dbReference type="PANTHER" id="PTHR32096:SF99">
    <property type="entry name" value="WRKY FAMILY TRANSCRIPTION FACTOR-RELATED"/>
    <property type="match status" value="1"/>
</dbReference>
<evidence type="ECO:0000313" key="9">
    <source>
        <dbReference type="EMBL" id="KAF5815970.1"/>
    </source>
</evidence>
<feature type="domain" description="WRKY" evidence="8">
    <location>
        <begin position="107"/>
        <end position="175"/>
    </location>
</feature>
<proteinExistence type="inferred from homology"/>
<dbReference type="InterPro" id="IPR044810">
    <property type="entry name" value="WRKY_plant"/>
</dbReference>